<dbReference type="RefSeq" id="XP_007737192.1">
    <property type="nucleotide sequence ID" value="XM_007739002.1"/>
</dbReference>
<dbReference type="HOGENOM" id="CLU_2497671_0_0_1"/>
<dbReference type="AlphaFoldDB" id="W9YAL6"/>
<name>W9YAL6_9EURO</name>
<dbReference type="GeneID" id="19172992"/>
<evidence type="ECO:0000313" key="2">
    <source>
        <dbReference type="Proteomes" id="UP000019478"/>
    </source>
</evidence>
<proteinExistence type="predicted"/>
<gene>
    <name evidence="1" type="ORF">A1O3_08906</name>
</gene>
<keyword evidence="2" id="KW-1185">Reference proteome</keyword>
<dbReference type="Proteomes" id="UP000019478">
    <property type="component" value="Unassembled WGS sequence"/>
</dbReference>
<sequence length="86" mass="9776">MARPTNILLRLSRDNLERLPQLDVMSRFLNSEDLGDRLLNVTITDPEGGDDALEELEMWISLVTAKAFVRSALEAWETHTMFAEEG</sequence>
<comment type="caution">
    <text evidence="1">The sequence shown here is derived from an EMBL/GenBank/DDBJ whole genome shotgun (WGS) entry which is preliminary data.</text>
</comment>
<reference evidence="1 2" key="1">
    <citation type="submission" date="2013-03" db="EMBL/GenBank/DDBJ databases">
        <title>The Genome Sequence of Capronia epimyces CBS 606.96.</title>
        <authorList>
            <consortium name="The Broad Institute Genomics Platform"/>
            <person name="Cuomo C."/>
            <person name="de Hoog S."/>
            <person name="Gorbushina A."/>
            <person name="Walker B."/>
            <person name="Young S.K."/>
            <person name="Zeng Q."/>
            <person name="Gargeya S."/>
            <person name="Fitzgerald M."/>
            <person name="Haas B."/>
            <person name="Abouelleil A."/>
            <person name="Allen A.W."/>
            <person name="Alvarado L."/>
            <person name="Arachchi H.M."/>
            <person name="Berlin A.M."/>
            <person name="Chapman S.B."/>
            <person name="Gainer-Dewar J."/>
            <person name="Goldberg J."/>
            <person name="Griggs A."/>
            <person name="Gujja S."/>
            <person name="Hansen M."/>
            <person name="Howarth C."/>
            <person name="Imamovic A."/>
            <person name="Ireland A."/>
            <person name="Larimer J."/>
            <person name="McCowan C."/>
            <person name="Murphy C."/>
            <person name="Pearson M."/>
            <person name="Poon T.W."/>
            <person name="Priest M."/>
            <person name="Roberts A."/>
            <person name="Saif S."/>
            <person name="Shea T."/>
            <person name="Sisk P."/>
            <person name="Sykes S."/>
            <person name="Wortman J."/>
            <person name="Nusbaum C."/>
            <person name="Birren B."/>
        </authorList>
    </citation>
    <scope>NUCLEOTIDE SEQUENCE [LARGE SCALE GENOMIC DNA]</scope>
    <source>
        <strain evidence="1 2">CBS 606.96</strain>
    </source>
</reference>
<protein>
    <submittedName>
        <fullName evidence="1">Uncharacterized protein</fullName>
    </submittedName>
</protein>
<dbReference type="EMBL" id="AMGY01000008">
    <property type="protein sequence ID" value="EXJ79404.1"/>
    <property type="molecule type" value="Genomic_DNA"/>
</dbReference>
<accession>W9YAL6</accession>
<organism evidence="1 2">
    <name type="scientific">Capronia epimyces CBS 606.96</name>
    <dbReference type="NCBI Taxonomy" id="1182542"/>
    <lineage>
        <taxon>Eukaryota</taxon>
        <taxon>Fungi</taxon>
        <taxon>Dikarya</taxon>
        <taxon>Ascomycota</taxon>
        <taxon>Pezizomycotina</taxon>
        <taxon>Eurotiomycetes</taxon>
        <taxon>Chaetothyriomycetidae</taxon>
        <taxon>Chaetothyriales</taxon>
        <taxon>Herpotrichiellaceae</taxon>
        <taxon>Capronia</taxon>
    </lineage>
</organism>
<dbReference type="OrthoDB" id="10582628at2759"/>
<evidence type="ECO:0000313" key="1">
    <source>
        <dbReference type="EMBL" id="EXJ79404.1"/>
    </source>
</evidence>